<organism evidence="7 8">
    <name type="scientific">Ogataea polymorpha</name>
    <dbReference type="NCBI Taxonomy" id="460523"/>
    <lineage>
        <taxon>Eukaryota</taxon>
        <taxon>Fungi</taxon>
        <taxon>Dikarya</taxon>
        <taxon>Ascomycota</taxon>
        <taxon>Saccharomycotina</taxon>
        <taxon>Pichiomycetes</taxon>
        <taxon>Pichiales</taxon>
        <taxon>Pichiaceae</taxon>
        <taxon>Ogataea</taxon>
    </lineage>
</organism>
<gene>
    <name evidence="7" type="ORF">OGATHE_000996</name>
</gene>
<dbReference type="PROSITE" id="PS51886">
    <property type="entry name" value="TLDC"/>
    <property type="match status" value="1"/>
</dbReference>
<keyword evidence="8" id="KW-1185">Reference proteome</keyword>
<reference evidence="7" key="2">
    <citation type="submission" date="2021-01" db="EMBL/GenBank/DDBJ databases">
        <authorList>
            <person name="Schikora-Tamarit M.A."/>
        </authorList>
    </citation>
    <scope>NUCLEOTIDE SEQUENCE</scope>
    <source>
        <strain evidence="7">NCAIM Y.01608</strain>
    </source>
</reference>
<evidence type="ECO:0000256" key="5">
    <source>
        <dbReference type="SAM" id="MobiDB-lite"/>
    </source>
</evidence>
<dbReference type="SMART" id="SM00584">
    <property type="entry name" value="TLDc"/>
    <property type="match status" value="1"/>
</dbReference>
<reference evidence="7" key="1">
    <citation type="journal article" date="2021" name="Open Biol.">
        <title>Shared evolutionary footprints suggest mitochondrial oxidative damage underlies multiple complex I losses in fungi.</title>
        <authorList>
            <person name="Schikora-Tamarit M.A."/>
            <person name="Marcet-Houben M."/>
            <person name="Nosek J."/>
            <person name="Gabaldon T."/>
        </authorList>
    </citation>
    <scope>NUCLEOTIDE SEQUENCE</scope>
    <source>
        <strain evidence="7">NCAIM Y.01608</strain>
    </source>
</reference>
<evidence type="ECO:0000313" key="8">
    <source>
        <dbReference type="Proteomes" id="UP000788993"/>
    </source>
</evidence>
<evidence type="ECO:0000259" key="6">
    <source>
        <dbReference type="PROSITE" id="PS51886"/>
    </source>
</evidence>
<dbReference type="Pfam" id="PF07534">
    <property type="entry name" value="TLD"/>
    <property type="match status" value="1"/>
</dbReference>
<dbReference type="PANTHER" id="PTHR23354:SF62">
    <property type="entry name" value="MUSTARD, ISOFORM V"/>
    <property type="match status" value="1"/>
</dbReference>
<dbReference type="GO" id="GO:0005634">
    <property type="term" value="C:nucleus"/>
    <property type="evidence" value="ECO:0007669"/>
    <property type="project" value="TreeGrafter"/>
</dbReference>
<evidence type="ECO:0000256" key="2">
    <source>
        <dbReference type="ARBA" id="ARBA00009540"/>
    </source>
</evidence>
<dbReference type="InterPro" id="IPR006571">
    <property type="entry name" value="TLDc_dom"/>
</dbReference>
<dbReference type="Proteomes" id="UP000788993">
    <property type="component" value="Unassembled WGS sequence"/>
</dbReference>
<evidence type="ECO:0000256" key="3">
    <source>
        <dbReference type="ARBA" id="ARBA00023128"/>
    </source>
</evidence>
<dbReference type="GO" id="GO:0005739">
    <property type="term" value="C:mitochondrion"/>
    <property type="evidence" value="ECO:0007669"/>
    <property type="project" value="UniProtKB-SubCell"/>
</dbReference>
<dbReference type="PANTHER" id="PTHR23354">
    <property type="entry name" value="NUCLEOLAR PROTEIN 7/ESTROGEN RECEPTOR COACTIVATOR-RELATED"/>
    <property type="match status" value="1"/>
</dbReference>
<dbReference type="EMBL" id="JAEUBD010000108">
    <property type="protein sequence ID" value="KAH3677521.1"/>
    <property type="molecule type" value="Genomic_DNA"/>
</dbReference>
<dbReference type="GO" id="GO:0006979">
    <property type="term" value="P:response to oxidative stress"/>
    <property type="evidence" value="ECO:0007669"/>
    <property type="project" value="TreeGrafter"/>
</dbReference>
<feature type="domain" description="TLDc" evidence="6">
    <location>
        <begin position="48"/>
        <end position="234"/>
    </location>
</feature>
<protein>
    <recommendedName>
        <fullName evidence="4">Oxidation resistance protein 1</fullName>
    </recommendedName>
</protein>
<dbReference type="AlphaFoldDB" id="A0A9P8TG11"/>
<evidence type="ECO:0000313" key="7">
    <source>
        <dbReference type="EMBL" id="KAH3677521.1"/>
    </source>
</evidence>
<evidence type="ECO:0000256" key="4">
    <source>
        <dbReference type="ARBA" id="ARBA00040604"/>
    </source>
</evidence>
<name>A0A9P8TG11_9ASCO</name>
<sequence>MPRFKIKSVFGSPKTPPAMDSPRTFQEDEDPPLTPLQLKGYKSTTHHKLLPTELAEELRLHIPPILQISHSWTLQYSLEQDGTSLNTFYSRMRPQPGESTARRKGYLLVVMDTQHRLFGAYLNDYLRPLDKKQYYGNGDCFLWKAERDSIKNIHTLEASGEQLRLKVFPYTSMNDYIIYSNHDFVSIGSGGGRFGLYINGDLENGATDSVETFGNEPLTTEKFKILGLELWKID</sequence>
<comment type="similarity">
    <text evidence="2">Belongs to the OXR1 family.</text>
</comment>
<accession>A0A9P8TG11</accession>
<keyword evidence="3" id="KW-0496">Mitochondrion</keyword>
<proteinExistence type="inferred from homology"/>
<comment type="caution">
    <text evidence="7">The sequence shown here is derived from an EMBL/GenBank/DDBJ whole genome shotgun (WGS) entry which is preliminary data.</text>
</comment>
<comment type="subcellular location">
    <subcellularLocation>
        <location evidence="1">Mitochondrion</location>
    </subcellularLocation>
</comment>
<feature type="region of interest" description="Disordered" evidence="5">
    <location>
        <begin position="1"/>
        <end position="39"/>
    </location>
</feature>
<evidence type="ECO:0000256" key="1">
    <source>
        <dbReference type="ARBA" id="ARBA00004173"/>
    </source>
</evidence>